<evidence type="ECO:0000313" key="7">
    <source>
        <dbReference type="EMBL" id="MEU2124194.1"/>
    </source>
</evidence>
<dbReference type="RefSeq" id="WP_357804377.1">
    <property type="nucleotide sequence ID" value="NZ_JBEYBM010000008.1"/>
</dbReference>
<feature type="domain" description="HTH tetR-type" evidence="6">
    <location>
        <begin position="24"/>
        <end position="84"/>
    </location>
</feature>
<dbReference type="Proteomes" id="UP001550535">
    <property type="component" value="Unassembled WGS sequence"/>
</dbReference>
<dbReference type="PANTHER" id="PTHR30055">
    <property type="entry name" value="HTH-TYPE TRANSCRIPTIONAL REGULATOR RUTR"/>
    <property type="match status" value="1"/>
</dbReference>
<feature type="DNA-binding region" description="H-T-H motif" evidence="4">
    <location>
        <begin position="47"/>
        <end position="66"/>
    </location>
</feature>
<keyword evidence="8" id="KW-1185">Reference proteome</keyword>
<evidence type="ECO:0000256" key="5">
    <source>
        <dbReference type="SAM" id="MobiDB-lite"/>
    </source>
</evidence>
<organism evidence="7 8">
    <name type="scientific">Nocardia niwae</name>
    <dbReference type="NCBI Taxonomy" id="626084"/>
    <lineage>
        <taxon>Bacteria</taxon>
        <taxon>Bacillati</taxon>
        <taxon>Actinomycetota</taxon>
        <taxon>Actinomycetes</taxon>
        <taxon>Mycobacteriales</taxon>
        <taxon>Nocardiaceae</taxon>
        <taxon>Nocardia</taxon>
    </lineage>
</organism>
<evidence type="ECO:0000259" key="6">
    <source>
        <dbReference type="PROSITE" id="PS50977"/>
    </source>
</evidence>
<name>A0ABV2XE78_9NOCA</name>
<gene>
    <name evidence="7" type="ORF">ABZ507_20475</name>
</gene>
<evidence type="ECO:0000313" key="8">
    <source>
        <dbReference type="Proteomes" id="UP001550535"/>
    </source>
</evidence>
<dbReference type="Pfam" id="PF00440">
    <property type="entry name" value="TetR_N"/>
    <property type="match status" value="1"/>
</dbReference>
<evidence type="ECO:0000256" key="1">
    <source>
        <dbReference type="ARBA" id="ARBA00023015"/>
    </source>
</evidence>
<protein>
    <submittedName>
        <fullName evidence="7">TetR/AcrR family transcriptional regulator</fullName>
    </submittedName>
</protein>
<comment type="caution">
    <text evidence="7">The sequence shown here is derived from an EMBL/GenBank/DDBJ whole genome shotgun (WGS) entry which is preliminary data.</text>
</comment>
<dbReference type="InterPro" id="IPR009057">
    <property type="entry name" value="Homeodomain-like_sf"/>
</dbReference>
<evidence type="ECO:0000256" key="3">
    <source>
        <dbReference type="ARBA" id="ARBA00023163"/>
    </source>
</evidence>
<sequence length="215" mass="23851">MEREGVVPPKAVGQRRRPTQERAKATREHILDTAARLFGERGIADTSTNRIAAEAGVSIGTVYRYFADRAVLVDELLERLLETVERRFTQRVFDLSGKPVQQIVTEILEVITEELVANAKLVRALVAGVQFYSSGIPEFEPRLRLLVKVMLIQVLGPGDDHRYDVMTFVIINTGFAAVLRASALEVDSGARREAIEMTGRMIGAWMEAEARAAAV</sequence>
<feature type="region of interest" description="Disordered" evidence="5">
    <location>
        <begin position="1"/>
        <end position="24"/>
    </location>
</feature>
<dbReference type="Gene3D" id="1.10.357.10">
    <property type="entry name" value="Tetracycline Repressor, domain 2"/>
    <property type="match status" value="1"/>
</dbReference>
<dbReference type="InterPro" id="IPR050109">
    <property type="entry name" value="HTH-type_TetR-like_transc_reg"/>
</dbReference>
<evidence type="ECO:0000256" key="2">
    <source>
        <dbReference type="ARBA" id="ARBA00023125"/>
    </source>
</evidence>
<keyword evidence="1" id="KW-0805">Transcription regulation</keyword>
<dbReference type="EMBL" id="JBEYBR010000053">
    <property type="protein sequence ID" value="MEU2124194.1"/>
    <property type="molecule type" value="Genomic_DNA"/>
</dbReference>
<proteinExistence type="predicted"/>
<dbReference type="PROSITE" id="PS50977">
    <property type="entry name" value="HTH_TETR_2"/>
    <property type="match status" value="1"/>
</dbReference>
<evidence type="ECO:0000256" key="4">
    <source>
        <dbReference type="PROSITE-ProRule" id="PRU00335"/>
    </source>
</evidence>
<reference evidence="7 8" key="1">
    <citation type="submission" date="2024-06" db="EMBL/GenBank/DDBJ databases">
        <title>The Natural Products Discovery Center: Release of the First 8490 Sequenced Strains for Exploring Actinobacteria Biosynthetic Diversity.</title>
        <authorList>
            <person name="Kalkreuter E."/>
            <person name="Kautsar S.A."/>
            <person name="Yang D."/>
            <person name="Bader C.D."/>
            <person name="Teijaro C.N."/>
            <person name="Fluegel L."/>
            <person name="Davis C.M."/>
            <person name="Simpson J.R."/>
            <person name="Lauterbach L."/>
            <person name="Steele A.D."/>
            <person name="Gui C."/>
            <person name="Meng S."/>
            <person name="Li G."/>
            <person name="Viehrig K."/>
            <person name="Ye F."/>
            <person name="Su P."/>
            <person name="Kiefer A.F."/>
            <person name="Nichols A."/>
            <person name="Cepeda A.J."/>
            <person name="Yan W."/>
            <person name="Fan B."/>
            <person name="Jiang Y."/>
            <person name="Adhikari A."/>
            <person name="Zheng C.-J."/>
            <person name="Schuster L."/>
            <person name="Cowan T.M."/>
            <person name="Smanski M.J."/>
            <person name="Chevrette M.G."/>
            <person name="De Carvalho L.P.S."/>
            <person name="Shen B."/>
        </authorList>
    </citation>
    <scope>NUCLEOTIDE SEQUENCE [LARGE SCALE GENOMIC DNA]</scope>
    <source>
        <strain evidence="7 8">NPDC019434</strain>
    </source>
</reference>
<dbReference type="SUPFAM" id="SSF46689">
    <property type="entry name" value="Homeodomain-like"/>
    <property type="match status" value="1"/>
</dbReference>
<dbReference type="PRINTS" id="PR00455">
    <property type="entry name" value="HTHTETR"/>
</dbReference>
<keyword evidence="2 4" id="KW-0238">DNA-binding</keyword>
<keyword evidence="3" id="KW-0804">Transcription</keyword>
<dbReference type="InterPro" id="IPR001647">
    <property type="entry name" value="HTH_TetR"/>
</dbReference>
<dbReference type="PANTHER" id="PTHR30055:SF234">
    <property type="entry name" value="HTH-TYPE TRANSCRIPTIONAL REGULATOR BETI"/>
    <property type="match status" value="1"/>
</dbReference>
<accession>A0ABV2XE78</accession>